<feature type="region of interest" description="Disordered" evidence="1">
    <location>
        <begin position="39"/>
        <end position="58"/>
    </location>
</feature>
<evidence type="ECO:0000313" key="2">
    <source>
        <dbReference type="EMBL" id="SEN21283.1"/>
    </source>
</evidence>
<gene>
    <name evidence="2" type="ORF">SAMN04488003_11150</name>
</gene>
<organism evidence="2 3">
    <name type="scientific">Loktanella fryxellensis</name>
    <dbReference type="NCBI Taxonomy" id="245187"/>
    <lineage>
        <taxon>Bacteria</taxon>
        <taxon>Pseudomonadati</taxon>
        <taxon>Pseudomonadota</taxon>
        <taxon>Alphaproteobacteria</taxon>
        <taxon>Rhodobacterales</taxon>
        <taxon>Roseobacteraceae</taxon>
        <taxon>Loktanella</taxon>
    </lineage>
</organism>
<proteinExistence type="predicted"/>
<protein>
    <submittedName>
        <fullName evidence="2">Uncharacterized protein</fullName>
    </submittedName>
</protein>
<dbReference type="AlphaFoldDB" id="A0A1H8EP81"/>
<dbReference type="OrthoDB" id="7863085at2"/>
<dbReference type="RefSeq" id="WP_089902545.1">
    <property type="nucleotide sequence ID" value="NZ_FOCI01000011.1"/>
</dbReference>
<accession>A0A1H8EP81</accession>
<dbReference type="EMBL" id="FOCI01000011">
    <property type="protein sequence ID" value="SEN21283.1"/>
    <property type="molecule type" value="Genomic_DNA"/>
</dbReference>
<evidence type="ECO:0000256" key="1">
    <source>
        <dbReference type="SAM" id="MobiDB-lite"/>
    </source>
</evidence>
<keyword evidence="3" id="KW-1185">Reference proteome</keyword>
<reference evidence="2 3" key="1">
    <citation type="submission" date="2016-10" db="EMBL/GenBank/DDBJ databases">
        <authorList>
            <person name="de Groot N.N."/>
        </authorList>
    </citation>
    <scope>NUCLEOTIDE SEQUENCE [LARGE SCALE GENOMIC DNA]</scope>
    <source>
        <strain evidence="2 3">DSM 16213</strain>
    </source>
</reference>
<dbReference type="Proteomes" id="UP000199585">
    <property type="component" value="Unassembled WGS sequence"/>
</dbReference>
<evidence type="ECO:0000313" key="3">
    <source>
        <dbReference type="Proteomes" id="UP000199585"/>
    </source>
</evidence>
<name>A0A1H8EP81_9RHOB</name>
<sequence length="134" mass="15068">MSRTIAISTSVFAVIWAQRLPGEETEDAILSRLLKCDPQEAPHEAKEDSGAGLRDGRSGVHFTEGFEIQRTYKGKQYKATVAEGDWKRSDNGQRFPTINQLNRSIVEGNENVWNGNWKYLAQDGTARSIAELRQ</sequence>
<dbReference type="STRING" id="245187.SAMN04488003_11150"/>